<evidence type="ECO:0000313" key="1">
    <source>
        <dbReference type="EMBL" id="ANP35866.1"/>
    </source>
</evidence>
<name>A0A1B0ZNV8_9RHOB</name>
<dbReference type="EMBL" id="CP015124">
    <property type="protein sequence ID" value="ANP35866.1"/>
    <property type="molecule type" value="Genomic_DNA"/>
</dbReference>
<proteinExistence type="predicted"/>
<dbReference type="AlphaFoldDB" id="A0A1B0ZNV8"/>
<keyword evidence="2" id="KW-1185">Reference proteome</keyword>
<accession>A0A1B0ZNV8</accession>
<evidence type="ECO:0000313" key="2">
    <source>
        <dbReference type="Proteomes" id="UP000092565"/>
    </source>
</evidence>
<reference evidence="1 2" key="1">
    <citation type="submission" date="2016-04" db="EMBL/GenBank/DDBJ databases">
        <authorList>
            <person name="Evans L.H."/>
            <person name="Alamgir A."/>
            <person name="Owens N."/>
            <person name="Weber N.D."/>
            <person name="Virtaneva K."/>
            <person name="Barbian K."/>
            <person name="Babar A."/>
            <person name="Rosenke K."/>
        </authorList>
    </citation>
    <scope>NUCLEOTIDE SEQUENCE [LARGE SCALE GENOMIC DNA]</scope>
    <source>
        <strain evidence="1 2">JL2886</strain>
    </source>
</reference>
<sequence length="60" mass="6591">MCHCIRGCLVEHLICHDGSPGNTLQSFKIFRPQKTGSASCVRAPSHADVLMFTNRGSKVF</sequence>
<dbReference type="Proteomes" id="UP000092565">
    <property type="component" value="Chromosome"/>
</dbReference>
<gene>
    <name evidence="1" type="ORF">JL2886_00943</name>
</gene>
<organism evidence="1 2">
    <name type="scientific">Phaeobacter gallaeciensis</name>
    <dbReference type="NCBI Taxonomy" id="60890"/>
    <lineage>
        <taxon>Bacteria</taxon>
        <taxon>Pseudomonadati</taxon>
        <taxon>Pseudomonadota</taxon>
        <taxon>Alphaproteobacteria</taxon>
        <taxon>Rhodobacterales</taxon>
        <taxon>Roseobacteraceae</taxon>
        <taxon>Phaeobacter</taxon>
    </lineage>
</organism>
<protein>
    <submittedName>
        <fullName evidence="1">Uncharacterized protein</fullName>
    </submittedName>
</protein>